<protein>
    <submittedName>
        <fullName evidence="1">Uncharacterized protein</fullName>
    </submittedName>
</protein>
<dbReference type="AlphaFoldDB" id="A0AAW2VEF6"/>
<reference evidence="1" key="1">
    <citation type="submission" date="2020-06" db="EMBL/GenBank/DDBJ databases">
        <authorList>
            <person name="Li T."/>
            <person name="Hu X."/>
            <person name="Zhang T."/>
            <person name="Song X."/>
            <person name="Zhang H."/>
            <person name="Dai N."/>
            <person name="Sheng W."/>
            <person name="Hou X."/>
            <person name="Wei L."/>
        </authorList>
    </citation>
    <scope>NUCLEOTIDE SEQUENCE</scope>
    <source>
        <strain evidence="1">KEN1</strain>
        <tissue evidence="1">Leaf</tissue>
    </source>
</reference>
<dbReference type="EMBL" id="JACGWN010000010">
    <property type="protein sequence ID" value="KAL0427656.1"/>
    <property type="molecule type" value="Genomic_DNA"/>
</dbReference>
<accession>A0AAW2VEF6</accession>
<gene>
    <name evidence="1" type="ORF">Slati_2940400</name>
</gene>
<name>A0AAW2VEF6_9LAMI</name>
<sequence length="107" mass="11850">MGTFSRVDMAFTLWKDGFLSQKSDRGFLEGVSSFISLLFSLRPSHLETQAFSMLMYFAALARRASNVEAGFLAKDIKKSPSKSPWEKALALTSYIAEGTSRAAMLNL</sequence>
<comment type="caution">
    <text evidence="1">The sequence shown here is derived from an EMBL/GenBank/DDBJ whole genome shotgun (WGS) entry which is preliminary data.</text>
</comment>
<reference evidence="1" key="2">
    <citation type="journal article" date="2024" name="Plant">
        <title>Genomic evolution and insights into agronomic trait innovations of Sesamum species.</title>
        <authorList>
            <person name="Miao H."/>
            <person name="Wang L."/>
            <person name="Qu L."/>
            <person name="Liu H."/>
            <person name="Sun Y."/>
            <person name="Le M."/>
            <person name="Wang Q."/>
            <person name="Wei S."/>
            <person name="Zheng Y."/>
            <person name="Lin W."/>
            <person name="Duan Y."/>
            <person name="Cao H."/>
            <person name="Xiong S."/>
            <person name="Wang X."/>
            <person name="Wei L."/>
            <person name="Li C."/>
            <person name="Ma Q."/>
            <person name="Ju M."/>
            <person name="Zhao R."/>
            <person name="Li G."/>
            <person name="Mu C."/>
            <person name="Tian Q."/>
            <person name="Mei H."/>
            <person name="Zhang T."/>
            <person name="Gao T."/>
            <person name="Zhang H."/>
        </authorList>
    </citation>
    <scope>NUCLEOTIDE SEQUENCE</scope>
    <source>
        <strain evidence="1">KEN1</strain>
    </source>
</reference>
<evidence type="ECO:0000313" key="1">
    <source>
        <dbReference type="EMBL" id="KAL0427656.1"/>
    </source>
</evidence>
<proteinExistence type="predicted"/>
<organism evidence="1">
    <name type="scientific">Sesamum latifolium</name>
    <dbReference type="NCBI Taxonomy" id="2727402"/>
    <lineage>
        <taxon>Eukaryota</taxon>
        <taxon>Viridiplantae</taxon>
        <taxon>Streptophyta</taxon>
        <taxon>Embryophyta</taxon>
        <taxon>Tracheophyta</taxon>
        <taxon>Spermatophyta</taxon>
        <taxon>Magnoliopsida</taxon>
        <taxon>eudicotyledons</taxon>
        <taxon>Gunneridae</taxon>
        <taxon>Pentapetalae</taxon>
        <taxon>asterids</taxon>
        <taxon>lamiids</taxon>
        <taxon>Lamiales</taxon>
        <taxon>Pedaliaceae</taxon>
        <taxon>Sesamum</taxon>
    </lineage>
</organism>